<name>A0AAV3U7B3_9ALTE</name>
<accession>A0AAV3U7B3</accession>
<dbReference type="AlphaFoldDB" id="A0AAV3U7B3"/>
<evidence type="ECO:0000313" key="1">
    <source>
        <dbReference type="EMBL" id="GAA4954864.1"/>
    </source>
</evidence>
<keyword evidence="2" id="KW-1185">Reference proteome</keyword>
<protein>
    <submittedName>
        <fullName evidence="1">Uncharacterized protein</fullName>
    </submittedName>
</protein>
<dbReference type="RefSeq" id="WP_345426366.1">
    <property type="nucleotide sequence ID" value="NZ_AP031496.1"/>
</dbReference>
<organism evidence="1 2">
    <name type="scientific">Halioxenophilus aromaticivorans</name>
    <dbReference type="NCBI Taxonomy" id="1306992"/>
    <lineage>
        <taxon>Bacteria</taxon>
        <taxon>Pseudomonadati</taxon>
        <taxon>Pseudomonadota</taxon>
        <taxon>Gammaproteobacteria</taxon>
        <taxon>Alteromonadales</taxon>
        <taxon>Alteromonadaceae</taxon>
        <taxon>Halioxenophilus</taxon>
    </lineage>
</organism>
<sequence>MSDPIFCTKDATLVTLELFEWLEDAHRTGLTPTLGDVTAVVNALESARTKP</sequence>
<evidence type="ECO:0000313" key="2">
    <source>
        <dbReference type="Proteomes" id="UP001409585"/>
    </source>
</evidence>
<dbReference type="EMBL" id="BAABLX010000065">
    <property type="protein sequence ID" value="GAA4954864.1"/>
    <property type="molecule type" value="Genomic_DNA"/>
</dbReference>
<gene>
    <name evidence="1" type="ORF">GCM10025791_38770</name>
</gene>
<reference evidence="2" key="1">
    <citation type="journal article" date="2019" name="Int. J. Syst. Evol. Microbiol.">
        <title>The Global Catalogue of Microorganisms (GCM) 10K type strain sequencing project: providing services to taxonomists for standard genome sequencing and annotation.</title>
        <authorList>
            <consortium name="The Broad Institute Genomics Platform"/>
            <consortium name="The Broad Institute Genome Sequencing Center for Infectious Disease"/>
            <person name="Wu L."/>
            <person name="Ma J."/>
        </authorList>
    </citation>
    <scope>NUCLEOTIDE SEQUENCE [LARGE SCALE GENOMIC DNA]</scope>
    <source>
        <strain evidence="2">JCM 19134</strain>
    </source>
</reference>
<comment type="caution">
    <text evidence="1">The sequence shown here is derived from an EMBL/GenBank/DDBJ whole genome shotgun (WGS) entry which is preliminary data.</text>
</comment>
<proteinExistence type="predicted"/>
<dbReference type="Proteomes" id="UP001409585">
    <property type="component" value="Unassembled WGS sequence"/>
</dbReference>